<dbReference type="STRING" id="644282.Deba_0553"/>
<dbReference type="Proteomes" id="UP000009047">
    <property type="component" value="Chromosome"/>
</dbReference>
<evidence type="ECO:0000313" key="3">
    <source>
        <dbReference type="Proteomes" id="UP000009047"/>
    </source>
</evidence>
<reference evidence="2 3" key="1">
    <citation type="journal article" date="2010" name="Stand. Genomic Sci.">
        <title>Complete genome sequence of Desulfarculus baarsii type strain (2st14).</title>
        <authorList>
            <person name="Sun H."/>
            <person name="Spring S."/>
            <person name="Lapidus A."/>
            <person name="Davenport K."/>
            <person name="Del Rio T.G."/>
            <person name="Tice H."/>
            <person name="Nolan M."/>
            <person name="Copeland A."/>
            <person name="Cheng J.F."/>
            <person name="Lucas S."/>
            <person name="Tapia R."/>
            <person name="Goodwin L."/>
            <person name="Pitluck S."/>
            <person name="Ivanova N."/>
            <person name="Pagani I."/>
            <person name="Mavromatis K."/>
            <person name="Ovchinnikova G."/>
            <person name="Pati A."/>
            <person name="Chen A."/>
            <person name="Palaniappan K."/>
            <person name="Hauser L."/>
            <person name="Chang Y.J."/>
            <person name="Jeffries C.D."/>
            <person name="Detter J.C."/>
            <person name="Han C."/>
            <person name="Rohde M."/>
            <person name="Brambilla E."/>
            <person name="Goker M."/>
            <person name="Woyke T."/>
            <person name="Bristow J."/>
            <person name="Eisen J.A."/>
            <person name="Markowitz V."/>
            <person name="Hugenholtz P."/>
            <person name="Kyrpides N.C."/>
            <person name="Klenk H.P."/>
            <person name="Land M."/>
        </authorList>
    </citation>
    <scope>NUCLEOTIDE SEQUENCE [LARGE SCALE GENOMIC DNA]</scope>
    <source>
        <strain evidence="3">ATCC 33931 / DSM 2075 / LMG 7858 / VKM B-1802 / 2st14</strain>
    </source>
</reference>
<dbReference type="KEGG" id="dbr:Deba_0553"/>
<protein>
    <submittedName>
        <fullName evidence="2">FeoA family protein</fullName>
    </submittedName>
</protein>
<dbReference type="OrthoDB" id="5454113at2"/>
<dbReference type="Pfam" id="PF04023">
    <property type="entry name" value="FeoA"/>
    <property type="match status" value="1"/>
</dbReference>
<dbReference type="EMBL" id="CP002085">
    <property type="protein sequence ID" value="ADK83925.1"/>
    <property type="molecule type" value="Genomic_DNA"/>
</dbReference>
<dbReference type="Gene3D" id="2.30.30.90">
    <property type="match status" value="1"/>
</dbReference>
<organism evidence="2 3">
    <name type="scientific">Desulfarculus baarsii (strain ATCC 33931 / DSM 2075 / LMG 7858 / VKM B-1802 / 2st14)</name>
    <dbReference type="NCBI Taxonomy" id="644282"/>
    <lineage>
        <taxon>Bacteria</taxon>
        <taxon>Pseudomonadati</taxon>
        <taxon>Thermodesulfobacteriota</taxon>
        <taxon>Desulfarculia</taxon>
        <taxon>Desulfarculales</taxon>
        <taxon>Desulfarculaceae</taxon>
        <taxon>Desulfarculus</taxon>
    </lineage>
</organism>
<dbReference type="eggNOG" id="ENOG50337JX">
    <property type="taxonomic scope" value="Bacteria"/>
</dbReference>
<dbReference type="AlphaFoldDB" id="E1QED9"/>
<dbReference type="GO" id="GO:0046914">
    <property type="term" value="F:transition metal ion binding"/>
    <property type="evidence" value="ECO:0007669"/>
    <property type="project" value="InterPro"/>
</dbReference>
<dbReference type="InterPro" id="IPR038157">
    <property type="entry name" value="FeoA_core_dom"/>
</dbReference>
<name>E1QED9_DESB2</name>
<dbReference type="HOGENOM" id="CLU_1164385_0_0_7"/>
<sequence>MSYLSLDRAPVSTPLKLVGATDRGLAERLARLGLEPGARLTRLPDEVRLQPARVAGPRGEAVLSANMAGSLLVHLDDGRKLPLLDLAPGEEGHVEGLTVGGRLARAFEVLGLMENDRLRLLRRLPPMEYVVLLEGRRRARLSEGMAAKVWGQVAGRKQQLATAQSGHPFTVLEFLGGPNFAAAMAALGLAVGSSLELETVEPAQSVGQKAAAAVALATAGGLRLYLDQKSARAVLVQPAG</sequence>
<dbReference type="InterPro" id="IPR007167">
    <property type="entry name" value="Fe-transptr_FeoA-like"/>
</dbReference>
<feature type="domain" description="Ferrous iron transporter FeoA-like" evidence="1">
    <location>
        <begin position="158"/>
        <end position="238"/>
    </location>
</feature>
<accession>E1QED9</accession>
<dbReference type="RefSeq" id="WP_013257380.1">
    <property type="nucleotide sequence ID" value="NC_014365.1"/>
</dbReference>
<keyword evidence="3" id="KW-1185">Reference proteome</keyword>
<gene>
    <name evidence="2" type="ordered locus">Deba_0553</name>
</gene>
<feature type="domain" description="Ferrous iron transporter FeoA-like" evidence="1">
    <location>
        <begin position="81"/>
        <end position="153"/>
    </location>
</feature>
<evidence type="ECO:0000313" key="2">
    <source>
        <dbReference type="EMBL" id="ADK83925.1"/>
    </source>
</evidence>
<feature type="domain" description="Ferrous iron transporter FeoA-like" evidence="1">
    <location>
        <begin position="4"/>
        <end position="75"/>
    </location>
</feature>
<proteinExistence type="predicted"/>
<evidence type="ECO:0000259" key="1">
    <source>
        <dbReference type="SMART" id="SM00899"/>
    </source>
</evidence>
<dbReference type="SMART" id="SM00899">
    <property type="entry name" value="FeoA"/>
    <property type="match status" value="3"/>
</dbReference>